<name>A0A7W2AIS9_9BACL</name>
<dbReference type="Proteomes" id="UP000530514">
    <property type="component" value="Unassembled WGS sequence"/>
</dbReference>
<dbReference type="EMBL" id="JACEIP010000047">
    <property type="protein sequence ID" value="MBA4544587.1"/>
    <property type="molecule type" value="Genomic_DNA"/>
</dbReference>
<proteinExistence type="predicted"/>
<protein>
    <submittedName>
        <fullName evidence="2">Uncharacterized protein</fullName>
    </submittedName>
</protein>
<organism evidence="2 3">
    <name type="scientific">Thermoactinomyces daqus</name>
    <dbReference type="NCBI Taxonomy" id="1329516"/>
    <lineage>
        <taxon>Bacteria</taxon>
        <taxon>Bacillati</taxon>
        <taxon>Bacillota</taxon>
        <taxon>Bacilli</taxon>
        <taxon>Bacillales</taxon>
        <taxon>Thermoactinomycetaceae</taxon>
        <taxon>Thermoactinomyces</taxon>
    </lineage>
</organism>
<keyword evidence="1" id="KW-1133">Transmembrane helix</keyword>
<evidence type="ECO:0000256" key="1">
    <source>
        <dbReference type="SAM" id="Phobius"/>
    </source>
</evidence>
<gene>
    <name evidence="2" type="ORF">H1164_17305</name>
</gene>
<keyword evidence="1" id="KW-0472">Membrane</keyword>
<evidence type="ECO:0000313" key="3">
    <source>
        <dbReference type="Proteomes" id="UP000530514"/>
    </source>
</evidence>
<dbReference type="AlphaFoldDB" id="A0A7W2AIS9"/>
<accession>A0A7W2AIS9</accession>
<keyword evidence="3" id="KW-1185">Reference proteome</keyword>
<sequence length="109" mass="12684">MIPPAVLIGTIAVPPPVLIGGTVVPLVVPDRKHRMENGKKEVRKMDFGYPYDYPYTISVRREEQRHPGAMQEIITKHMSIAEDIQRRISSIDDRFERIEKMIQERMRRG</sequence>
<keyword evidence="1" id="KW-0812">Transmembrane</keyword>
<feature type="transmembrane region" description="Helical" evidence="1">
    <location>
        <begin position="6"/>
        <end position="28"/>
    </location>
</feature>
<dbReference type="RefSeq" id="WP_152568504.1">
    <property type="nucleotide sequence ID" value="NZ_JACEIP010000047.1"/>
</dbReference>
<reference evidence="2 3" key="1">
    <citation type="submission" date="2020-07" db="EMBL/GenBank/DDBJ databases">
        <authorList>
            <person name="Feng H."/>
        </authorList>
    </citation>
    <scope>NUCLEOTIDE SEQUENCE [LARGE SCALE GENOMIC DNA]</scope>
    <source>
        <strain evidence="3">s-11</strain>
    </source>
</reference>
<comment type="caution">
    <text evidence="2">The sequence shown here is derived from an EMBL/GenBank/DDBJ whole genome shotgun (WGS) entry which is preliminary data.</text>
</comment>
<evidence type="ECO:0000313" key="2">
    <source>
        <dbReference type="EMBL" id="MBA4544587.1"/>
    </source>
</evidence>